<protein>
    <recommendedName>
        <fullName evidence="3">DUF2250 domain-containing protein</fullName>
    </recommendedName>
</protein>
<dbReference type="GeneID" id="74568310"/>
<dbReference type="Pfam" id="PF10007">
    <property type="entry name" value="DUF2250"/>
    <property type="match status" value="1"/>
</dbReference>
<dbReference type="AlphaFoldDB" id="A0A915SKS1"/>
<keyword evidence="2" id="KW-1185">Reference proteome</keyword>
<name>A0A915SKS1_9ARCH</name>
<dbReference type="Proteomes" id="UP001055553">
    <property type="component" value="Chromosome"/>
</dbReference>
<evidence type="ECO:0008006" key="3">
    <source>
        <dbReference type="Google" id="ProtNLM"/>
    </source>
</evidence>
<proteinExistence type="predicted"/>
<dbReference type="EMBL" id="AP019769">
    <property type="protein sequence ID" value="BBL45526.1"/>
    <property type="molecule type" value="Genomic_DNA"/>
</dbReference>
<evidence type="ECO:0000313" key="2">
    <source>
        <dbReference type="Proteomes" id="UP001055553"/>
    </source>
</evidence>
<gene>
    <name evidence="1" type="ORF">MJ1_0362</name>
</gene>
<evidence type="ECO:0000313" key="1">
    <source>
        <dbReference type="EMBL" id="BBL45526.1"/>
    </source>
</evidence>
<dbReference type="InterPro" id="IPR019254">
    <property type="entry name" value="DUF2250"/>
</dbReference>
<organism evidence="1 2">
    <name type="scientific">Nanobdella aerobiophila</name>
    <dbReference type="NCBI Taxonomy" id="2586965"/>
    <lineage>
        <taxon>Archaea</taxon>
        <taxon>Nanobdellota</taxon>
        <taxon>Nanobdellia</taxon>
        <taxon>Nanobdellales</taxon>
        <taxon>Nanobdellaceae</taxon>
        <taxon>Nanobdella</taxon>
    </lineage>
</organism>
<dbReference type="KEGG" id="naer:MJ1_0362"/>
<reference evidence="2" key="1">
    <citation type="journal article" date="2022" name="Int. J. Syst. Evol. Microbiol.">
        <title>Nanobdella aerobiophila gen. nov., sp. nov., a thermoacidophilic, obligate ectosymbiotic archaeon, and proposal of Nanobdellaceae fam. nov., Nanobdellales ord. nov. and Nanobdellia class. nov.</title>
        <authorList>
            <person name="Kato S."/>
            <person name="Ogasawara A."/>
            <person name="Itoh T."/>
            <person name="Sakai H.D."/>
            <person name="Shimizu M."/>
            <person name="Yuki M."/>
            <person name="Kaneko M."/>
            <person name="Takashina T."/>
            <person name="Ohkuma M."/>
        </authorList>
    </citation>
    <scope>NUCLEOTIDE SEQUENCE [LARGE SCALE GENOMIC DNA]</scope>
    <source>
        <strain evidence="2">MJ1</strain>
    </source>
</reference>
<dbReference type="RefSeq" id="WP_258393552.1">
    <property type="nucleotide sequence ID" value="NZ_AP019769.1"/>
</dbReference>
<accession>A0A915SKS1</accession>
<sequence>MKDEEIKLLAKLLSTDPDYLKIMEHLKIANVDYIKNINKYTKIDIDKIQKIILELLDLKIVEEVHLKTVKRTTARLKKQFQVRMHHTYYRLTNLGKLVYRYLRDSK</sequence>